<evidence type="ECO:0000256" key="2">
    <source>
        <dbReference type="ARBA" id="ARBA00022448"/>
    </source>
</evidence>
<evidence type="ECO:0000313" key="6">
    <source>
        <dbReference type="EMBL" id="TVT29069.1"/>
    </source>
</evidence>
<dbReference type="GO" id="GO:0015846">
    <property type="term" value="P:polyamine transport"/>
    <property type="evidence" value="ECO:0007669"/>
    <property type="project" value="InterPro"/>
</dbReference>
<evidence type="ECO:0000256" key="1">
    <source>
        <dbReference type="ARBA" id="ARBA00004418"/>
    </source>
</evidence>
<dbReference type="InterPro" id="IPR001188">
    <property type="entry name" value="Sperm_putr-bd"/>
</dbReference>
<dbReference type="PANTHER" id="PTHR30222">
    <property type="entry name" value="SPERMIDINE/PUTRESCINE-BINDING PERIPLASMIC PROTEIN"/>
    <property type="match status" value="1"/>
</dbReference>
<dbReference type="OrthoDB" id="9769319at2"/>
<evidence type="ECO:0000256" key="4">
    <source>
        <dbReference type="ARBA" id="ARBA00022764"/>
    </source>
</evidence>
<dbReference type="SUPFAM" id="SSF53850">
    <property type="entry name" value="Periplasmic binding protein-like II"/>
    <property type="match status" value="1"/>
</dbReference>
<evidence type="ECO:0000256" key="3">
    <source>
        <dbReference type="ARBA" id="ARBA00022729"/>
    </source>
</evidence>
<keyword evidence="3" id="KW-0732">Signal</keyword>
<comment type="subcellular location">
    <subcellularLocation>
        <location evidence="1">Periplasm</location>
    </subcellularLocation>
</comment>
<protein>
    <submittedName>
        <fullName evidence="6">ABC transporter substrate-binding protein</fullName>
    </submittedName>
</protein>
<dbReference type="EMBL" id="VMSJ01000001">
    <property type="protein sequence ID" value="TVT29069.1"/>
    <property type="molecule type" value="Genomic_DNA"/>
</dbReference>
<sequence length="356" mass="40337">MKSIVSMILAAIGIGALILFGTRFINPVPNEEGNVLHVYNWGEYIDPELLAQFEEETGIRVIYETFDSNEAMKVKVDQGGTNYDVVFPSEYMVEKMVAEDMLLPLDHEQIPNMKNIGDNFLDQPFDPGNTYSLPYFWGTVGVLFHPETTEGLDFSDWDTLWDARLENDILMVDGAREVMGVGLASLGYSQNETDMDALRQAEEKLEALGPNIRGIVGDEIAAMMEVNEAKAAVVWSGMAQDIMWENEALDFTVPEGGSNLWFDTMVIPKTAQNVEGAHQFMNFLLDAENGAQNTEWVGYATPNEAAYQLLDEEVRQDERFYPRPEQQEELEVYRNLGPEMISKYNELFLKFKMTLE</sequence>
<dbReference type="AlphaFoldDB" id="A0A558AXU0"/>
<dbReference type="PRINTS" id="PR00909">
    <property type="entry name" value="SPERMDNBNDNG"/>
</dbReference>
<dbReference type="Proteomes" id="UP000315103">
    <property type="component" value="Unassembled WGS sequence"/>
</dbReference>
<dbReference type="RefSeq" id="WP_145285030.1">
    <property type="nucleotide sequence ID" value="NZ_VMSJ01000001.1"/>
</dbReference>
<reference evidence="6 7" key="1">
    <citation type="submission" date="2019-07" db="EMBL/GenBank/DDBJ databases">
        <title>Salinicoccus cyprini sp. nov., isolated from gastro-intestinal tract of mirror carp, Cyprinus carpio var. specularis, collected from Gobind Sagar Reservoir, Himachal Pradesh, India.</title>
        <authorList>
            <person name="Talwar C."/>
            <person name="Singh A.K."/>
            <person name="Lal R."/>
            <person name="Negi R.K."/>
        </authorList>
    </citation>
    <scope>NUCLEOTIDE SEQUENCE [LARGE SCALE GENOMIC DNA]</scope>
    <source>
        <strain evidence="6 7">CT19</strain>
    </source>
</reference>
<evidence type="ECO:0000313" key="7">
    <source>
        <dbReference type="Proteomes" id="UP000315103"/>
    </source>
</evidence>
<name>A0A558AXU0_9STAP</name>
<feature type="binding site" evidence="5">
    <location>
        <position position="91"/>
    </location>
    <ligand>
        <name>spermidine</name>
        <dbReference type="ChEBI" id="CHEBI:57834"/>
    </ligand>
</feature>
<dbReference type="CDD" id="cd13663">
    <property type="entry name" value="PBP2_PotD_PotF_like_2"/>
    <property type="match status" value="1"/>
</dbReference>
<organism evidence="6 7">
    <name type="scientific">Salinicoccus cyprini</name>
    <dbReference type="NCBI Taxonomy" id="2493691"/>
    <lineage>
        <taxon>Bacteria</taxon>
        <taxon>Bacillati</taxon>
        <taxon>Bacillota</taxon>
        <taxon>Bacilli</taxon>
        <taxon>Bacillales</taxon>
        <taxon>Staphylococcaceae</taxon>
        <taxon>Salinicoccus</taxon>
    </lineage>
</organism>
<dbReference type="InterPro" id="IPR006059">
    <property type="entry name" value="SBP"/>
</dbReference>
<feature type="binding site" evidence="5">
    <location>
        <position position="43"/>
    </location>
    <ligand>
        <name>spermidine</name>
        <dbReference type="ChEBI" id="CHEBI:57834"/>
    </ligand>
</feature>
<accession>A0A558AXU0</accession>
<dbReference type="GO" id="GO:0042597">
    <property type="term" value="C:periplasmic space"/>
    <property type="evidence" value="ECO:0007669"/>
    <property type="project" value="UniProtKB-SubCell"/>
</dbReference>
<gene>
    <name evidence="6" type="ORF">FO441_01985</name>
</gene>
<keyword evidence="4" id="KW-0574">Periplasm</keyword>
<evidence type="ECO:0000256" key="5">
    <source>
        <dbReference type="PIRSR" id="PIRSR019574-1"/>
    </source>
</evidence>
<dbReference type="PIRSF" id="PIRSF019574">
    <property type="entry name" value="Periplasmic_polyamine_BP"/>
    <property type="match status" value="1"/>
</dbReference>
<keyword evidence="2" id="KW-0813">Transport</keyword>
<dbReference type="PANTHER" id="PTHR30222:SF17">
    <property type="entry name" value="SPERMIDINE_PUTRESCINE-BINDING PERIPLASMIC PROTEIN"/>
    <property type="match status" value="1"/>
</dbReference>
<dbReference type="GO" id="GO:0019808">
    <property type="term" value="F:polyamine binding"/>
    <property type="evidence" value="ECO:0007669"/>
    <property type="project" value="InterPro"/>
</dbReference>
<dbReference type="Pfam" id="PF13416">
    <property type="entry name" value="SBP_bac_8"/>
    <property type="match status" value="1"/>
</dbReference>
<comment type="caution">
    <text evidence="6">The sequence shown here is derived from an EMBL/GenBank/DDBJ whole genome shotgun (WGS) entry which is preliminary data.</text>
</comment>
<keyword evidence="7" id="KW-1185">Reference proteome</keyword>
<proteinExistence type="predicted"/>
<dbReference type="Gene3D" id="3.40.190.10">
    <property type="entry name" value="Periplasmic binding protein-like II"/>
    <property type="match status" value="2"/>
</dbReference>